<proteinExistence type="predicted"/>
<dbReference type="GO" id="GO:0006808">
    <property type="term" value="P:regulation of nitrogen utilization"/>
    <property type="evidence" value="ECO:0007669"/>
    <property type="project" value="InterPro"/>
</dbReference>
<dbReference type="PROSITE" id="PS51343">
    <property type="entry name" value="PII_GLNB_DOM"/>
    <property type="match status" value="1"/>
</dbReference>
<protein>
    <submittedName>
        <fullName evidence="1">Transcriptional regulator</fullName>
    </submittedName>
</protein>
<reference evidence="1 2" key="1">
    <citation type="submission" date="2019-08" db="EMBL/GenBank/DDBJ databases">
        <title>In-depth cultivation of the pig gut microbiome towards novel bacterial diversity and tailored functional studies.</title>
        <authorList>
            <person name="Wylensek D."/>
            <person name="Hitch T.C.A."/>
            <person name="Clavel T."/>
        </authorList>
    </citation>
    <scope>NUCLEOTIDE SEQUENCE [LARGE SCALE GENOMIC DNA]</scope>
    <source>
        <strain evidence="1 2">RF-GAM-744-WT-7</strain>
    </source>
</reference>
<gene>
    <name evidence="1" type="ORF">FYJ63_10050</name>
</gene>
<dbReference type="GO" id="GO:0030234">
    <property type="term" value="F:enzyme regulator activity"/>
    <property type="evidence" value="ECO:0007669"/>
    <property type="project" value="InterPro"/>
</dbReference>
<dbReference type="Proteomes" id="UP000442535">
    <property type="component" value="Unassembled WGS sequence"/>
</dbReference>
<accession>A0A7K0K547</accession>
<dbReference type="Gene3D" id="3.30.70.120">
    <property type="match status" value="2"/>
</dbReference>
<sequence length="260" mass="27116">MLEKDWHKDAVLLYVVVNEKMASKVIAEAKTQGIRGATVMLGRGTVNNRWLNAIGVVDSRKEVVIMGADTPTARQAMEAISKRFHFEKPNRGIAFAVAMQGIVGTDAGKAWPSVEDVGGSKGESGEAGMAGTVAGAETAGTAGTAGNKDAADEAGTGAKWQLLTTIVDRGRSEDVVEAAQSAGSRGGTVIAGRGSGVAQTELVLGMEIEPEKDIVFMLTPGEMSGRIEEAIADRLDLEKPNTGILFVQNVVAVSGLYQGE</sequence>
<dbReference type="EMBL" id="VUMY01000022">
    <property type="protein sequence ID" value="MST50558.1"/>
    <property type="molecule type" value="Genomic_DNA"/>
</dbReference>
<name>A0A7K0K547_9ACTO</name>
<comment type="caution">
    <text evidence="1">The sequence shown here is derived from an EMBL/GenBank/DDBJ whole genome shotgun (WGS) entry which is preliminary data.</text>
</comment>
<evidence type="ECO:0000313" key="2">
    <source>
        <dbReference type="Proteomes" id="UP000442535"/>
    </source>
</evidence>
<dbReference type="RefSeq" id="WP_154546341.1">
    <property type="nucleotide sequence ID" value="NZ_JAQYQY010000025.1"/>
</dbReference>
<dbReference type="AlphaFoldDB" id="A0A7K0K547"/>
<dbReference type="InterPro" id="IPR002187">
    <property type="entry name" value="N-reg_PII"/>
</dbReference>
<dbReference type="InterPro" id="IPR011322">
    <property type="entry name" value="N-reg_PII-like_a/b"/>
</dbReference>
<organism evidence="1 2">
    <name type="scientific">Mobiluncus porci</name>
    <dbReference type="NCBI Taxonomy" id="2652278"/>
    <lineage>
        <taxon>Bacteria</taxon>
        <taxon>Bacillati</taxon>
        <taxon>Actinomycetota</taxon>
        <taxon>Actinomycetes</taxon>
        <taxon>Actinomycetales</taxon>
        <taxon>Actinomycetaceae</taxon>
        <taxon>Mobiluncus</taxon>
    </lineage>
</organism>
<dbReference type="SUPFAM" id="SSF54913">
    <property type="entry name" value="GlnB-like"/>
    <property type="match status" value="2"/>
</dbReference>
<dbReference type="InterPro" id="IPR015867">
    <property type="entry name" value="N-reg_PII/ATP_PRibTrfase_C"/>
</dbReference>
<evidence type="ECO:0000313" key="1">
    <source>
        <dbReference type="EMBL" id="MST50558.1"/>
    </source>
</evidence>
<keyword evidence="2" id="KW-1185">Reference proteome</keyword>